<keyword evidence="1" id="KW-1185">Reference proteome</keyword>
<reference evidence="2" key="2">
    <citation type="submission" date="2025-08" db="UniProtKB">
        <authorList>
            <consortium name="RefSeq"/>
        </authorList>
    </citation>
    <scope>IDENTIFICATION</scope>
    <source>
        <tissue evidence="2">Leaf</tissue>
    </source>
</reference>
<dbReference type="RefSeq" id="XP_075080577.1">
    <property type="nucleotide sequence ID" value="XM_075224476.1"/>
</dbReference>
<name>A0AC58S6F7_TOBAC</name>
<dbReference type="Proteomes" id="UP000790787">
    <property type="component" value="Chromosome 11"/>
</dbReference>
<organism evidence="1 2">
    <name type="scientific">Nicotiana tabacum</name>
    <name type="common">Common tobacco</name>
    <dbReference type="NCBI Taxonomy" id="4097"/>
    <lineage>
        <taxon>Eukaryota</taxon>
        <taxon>Viridiplantae</taxon>
        <taxon>Streptophyta</taxon>
        <taxon>Embryophyta</taxon>
        <taxon>Tracheophyta</taxon>
        <taxon>Spermatophyta</taxon>
        <taxon>Magnoliopsida</taxon>
        <taxon>eudicotyledons</taxon>
        <taxon>Gunneridae</taxon>
        <taxon>Pentapetalae</taxon>
        <taxon>asterids</taxon>
        <taxon>lamiids</taxon>
        <taxon>Solanales</taxon>
        <taxon>Solanaceae</taxon>
        <taxon>Nicotianoideae</taxon>
        <taxon>Nicotianeae</taxon>
        <taxon>Nicotiana</taxon>
    </lineage>
</organism>
<gene>
    <name evidence="2" type="primary">LOC142166063</name>
</gene>
<accession>A0AC58S6F7</accession>
<evidence type="ECO:0000313" key="1">
    <source>
        <dbReference type="Proteomes" id="UP000790787"/>
    </source>
</evidence>
<reference evidence="1" key="1">
    <citation type="journal article" date="2014" name="Nat. Commun.">
        <title>The tobacco genome sequence and its comparison with those of tomato and potato.</title>
        <authorList>
            <person name="Sierro N."/>
            <person name="Battey J.N."/>
            <person name="Ouadi S."/>
            <person name="Bakaher N."/>
            <person name="Bovet L."/>
            <person name="Willig A."/>
            <person name="Goepfert S."/>
            <person name="Peitsch M.C."/>
            <person name="Ivanov N.V."/>
        </authorList>
    </citation>
    <scope>NUCLEOTIDE SEQUENCE [LARGE SCALE GENOMIC DNA]</scope>
</reference>
<evidence type="ECO:0000313" key="2">
    <source>
        <dbReference type="RefSeq" id="XP_075080577.1"/>
    </source>
</evidence>
<proteinExistence type="predicted"/>
<sequence length="446" mass="50655">MNSESSFLTPPVFNGENYQAWAIRMTVHLEALDLWEAVEEDYEVTPLGNNPTINQIKIHKEKKTRKAKACLFSAVSPSILTRIMQMQSAAAIWEYLKKEYKGNERVQNMQVMNLIREFEMKKMKESETIKDYSDQLLDIANKVRLFATISSLENSKDLSSITLAELVKALQALEQRRIMRKESSVEGALQANSQNIDSNKGRKKNRKQRQSNNNNNQGGAHPPCPHCKKTNHPQQKCWWRPNVKCNKCGQLGHVERVCKSQPQYEEANAAANQHQEEQLFVATCFASNNSSESWLIDSGCTNHMTNDQELDRSVIGKVRIGNGELLDAEGRGTVAIESLTGLKLITDVLFVPDLDRNLLSVGHLLENGFKLLFEDKACLIKDADNKELFKIKMRGKSFSLNLLEEEQAAVVQLANNSELWHKRLGHFHHEAILFMKENHLVEGLPS</sequence>
<protein>
    <submittedName>
        <fullName evidence="2">Uncharacterized protein LOC142166063</fullName>
    </submittedName>
</protein>